<organism evidence="1 2">
    <name type="scientific">Dryococelus australis</name>
    <dbReference type="NCBI Taxonomy" id="614101"/>
    <lineage>
        <taxon>Eukaryota</taxon>
        <taxon>Metazoa</taxon>
        <taxon>Ecdysozoa</taxon>
        <taxon>Arthropoda</taxon>
        <taxon>Hexapoda</taxon>
        <taxon>Insecta</taxon>
        <taxon>Pterygota</taxon>
        <taxon>Neoptera</taxon>
        <taxon>Polyneoptera</taxon>
        <taxon>Phasmatodea</taxon>
        <taxon>Verophasmatodea</taxon>
        <taxon>Anareolatae</taxon>
        <taxon>Phasmatidae</taxon>
        <taxon>Eurycanthinae</taxon>
        <taxon>Dryococelus</taxon>
    </lineage>
</organism>
<keyword evidence="2" id="KW-1185">Reference proteome</keyword>
<comment type="caution">
    <text evidence="1">The sequence shown here is derived from an EMBL/GenBank/DDBJ whole genome shotgun (WGS) entry which is preliminary data.</text>
</comment>
<name>A0ABQ9I9Y9_9NEOP</name>
<gene>
    <name evidence="1" type="ORF">PR048_005299</name>
</gene>
<dbReference type="Proteomes" id="UP001159363">
    <property type="component" value="Chromosome 2"/>
</dbReference>
<reference evidence="1 2" key="1">
    <citation type="submission" date="2023-02" db="EMBL/GenBank/DDBJ databases">
        <title>LHISI_Scaffold_Assembly.</title>
        <authorList>
            <person name="Stuart O.P."/>
            <person name="Cleave R."/>
            <person name="Magrath M.J.L."/>
            <person name="Mikheyev A.S."/>
        </authorList>
    </citation>
    <scope>NUCLEOTIDE SEQUENCE [LARGE SCALE GENOMIC DNA]</scope>
    <source>
        <strain evidence="1">Daus_M_001</strain>
        <tissue evidence="1">Leg muscle</tissue>
    </source>
</reference>
<proteinExistence type="predicted"/>
<evidence type="ECO:0000313" key="2">
    <source>
        <dbReference type="Proteomes" id="UP001159363"/>
    </source>
</evidence>
<protein>
    <submittedName>
        <fullName evidence="1">Uncharacterized protein</fullName>
    </submittedName>
</protein>
<dbReference type="Pfam" id="PF03564">
    <property type="entry name" value="DUF1759"/>
    <property type="match status" value="1"/>
</dbReference>
<dbReference type="EMBL" id="JARBHB010000002">
    <property type="protein sequence ID" value="KAJ8892718.1"/>
    <property type="molecule type" value="Genomic_DNA"/>
</dbReference>
<evidence type="ECO:0000313" key="1">
    <source>
        <dbReference type="EMBL" id="KAJ8892718.1"/>
    </source>
</evidence>
<sequence length="202" mass="23364">MAWELLVERYQNEKLIINTHIDNIMYQPIMATENVNHLRKMLYATKTNIKAIHSTLDAFMIYVLVHRLDCKTKLEWELHSHKCSAFEGLQLKTRQLGKASDGNPQSVCRSQTDIFVAIRANDYYAVCNEGYMVQNSTRFKELKKMKDLSSTHMIKLCKSGGCRMCGNWDHTFLLKNKESLDNPSAPQGSYSTLKDTRCHMFC</sequence>
<dbReference type="InterPro" id="IPR005312">
    <property type="entry name" value="DUF1759"/>
</dbReference>
<accession>A0ABQ9I9Y9</accession>